<organism evidence="3 4">
    <name type="scientific">Hericium alpestre</name>
    <dbReference type="NCBI Taxonomy" id="135208"/>
    <lineage>
        <taxon>Eukaryota</taxon>
        <taxon>Fungi</taxon>
        <taxon>Dikarya</taxon>
        <taxon>Basidiomycota</taxon>
        <taxon>Agaricomycotina</taxon>
        <taxon>Agaricomycetes</taxon>
        <taxon>Russulales</taxon>
        <taxon>Hericiaceae</taxon>
        <taxon>Hericium</taxon>
    </lineage>
</organism>
<dbReference type="ESTHER" id="9agam-a0a4y9zg47">
    <property type="family name" value="Hormone-sensitive_lipase_like"/>
</dbReference>
<proteinExistence type="predicted"/>
<dbReference type="OrthoDB" id="408631at2759"/>
<sequence>MSHQYDHLSVIDPEFAEAIKNLPKEEHTEDVAELRRRFDAMINMVNERDKDLFPPASELRIEDHKVPVKGGEITVRTMVPTPGGKSAGGPSPVLVNYHLGGFTVGTLENDKLWLQQICVEQQISVVDVDYRLAPEHPWPTPHEDAFTALKWVAEHPALLRADLSKGFIVTGTSAGGHLTGSMALRARDDPFFEGRRLTGQLLQVPATVHPLHVPEKFKSELRSMDTIDMPGFAEKRLVTMVYGMPEFLKPDPHDPNCWPLLHPNHAGLPPAVFQLCGIDVLRDEGLLYEKLLREAGVKTKLHVYPGVPHGFHMVFTQITQGKKYLQDRKDGIRWLLNGAK</sequence>
<dbReference type="SUPFAM" id="SSF53474">
    <property type="entry name" value="alpha/beta-Hydrolases"/>
    <property type="match status" value="1"/>
</dbReference>
<dbReference type="InterPro" id="IPR029058">
    <property type="entry name" value="AB_hydrolase_fold"/>
</dbReference>
<evidence type="ECO:0000259" key="2">
    <source>
        <dbReference type="Pfam" id="PF07859"/>
    </source>
</evidence>
<evidence type="ECO:0000313" key="4">
    <source>
        <dbReference type="Proteomes" id="UP000298061"/>
    </source>
</evidence>
<dbReference type="InterPro" id="IPR050300">
    <property type="entry name" value="GDXG_lipolytic_enzyme"/>
</dbReference>
<gene>
    <name evidence="3" type="ORF">EWM64_g10618</name>
</gene>
<dbReference type="InterPro" id="IPR013094">
    <property type="entry name" value="AB_hydrolase_3"/>
</dbReference>
<dbReference type="STRING" id="135208.A0A4Y9ZG47"/>
<dbReference type="Proteomes" id="UP000298061">
    <property type="component" value="Unassembled WGS sequence"/>
</dbReference>
<keyword evidence="4" id="KW-1185">Reference proteome</keyword>
<accession>A0A4Y9ZG47</accession>
<dbReference type="Pfam" id="PF07859">
    <property type="entry name" value="Abhydrolase_3"/>
    <property type="match status" value="1"/>
</dbReference>
<comment type="caution">
    <text evidence="3">The sequence shown here is derived from an EMBL/GenBank/DDBJ whole genome shotgun (WGS) entry which is preliminary data.</text>
</comment>
<keyword evidence="1" id="KW-0378">Hydrolase</keyword>
<dbReference type="AlphaFoldDB" id="A0A4Y9ZG47"/>
<dbReference type="PANTHER" id="PTHR48081:SF8">
    <property type="entry name" value="ALPHA_BETA HYDROLASE FOLD-3 DOMAIN-CONTAINING PROTEIN-RELATED"/>
    <property type="match status" value="1"/>
</dbReference>
<evidence type="ECO:0000256" key="1">
    <source>
        <dbReference type="ARBA" id="ARBA00022801"/>
    </source>
</evidence>
<evidence type="ECO:0000313" key="3">
    <source>
        <dbReference type="EMBL" id="TFY73394.1"/>
    </source>
</evidence>
<dbReference type="PANTHER" id="PTHR48081">
    <property type="entry name" value="AB HYDROLASE SUPERFAMILY PROTEIN C4A8.06C"/>
    <property type="match status" value="1"/>
</dbReference>
<feature type="domain" description="Alpha/beta hydrolase fold-3" evidence="2">
    <location>
        <begin position="94"/>
        <end position="313"/>
    </location>
</feature>
<reference evidence="3 4" key="1">
    <citation type="submission" date="2019-02" db="EMBL/GenBank/DDBJ databases">
        <title>Genome sequencing of the rare red list fungi Hericium alpestre (H. flagellum).</title>
        <authorList>
            <person name="Buettner E."/>
            <person name="Kellner H."/>
        </authorList>
    </citation>
    <scope>NUCLEOTIDE SEQUENCE [LARGE SCALE GENOMIC DNA]</scope>
    <source>
        <strain evidence="3 4">DSM 108284</strain>
    </source>
</reference>
<dbReference type="Gene3D" id="3.40.50.1820">
    <property type="entry name" value="alpha/beta hydrolase"/>
    <property type="match status" value="1"/>
</dbReference>
<dbReference type="GO" id="GO:0016787">
    <property type="term" value="F:hydrolase activity"/>
    <property type="evidence" value="ECO:0007669"/>
    <property type="project" value="UniProtKB-KW"/>
</dbReference>
<protein>
    <recommendedName>
        <fullName evidence="2">Alpha/beta hydrolase fold-3 domain-containing protein</fullName>
    </recommendedName>
</protein>
<dbReference type="EMBL" id="SFCI01002911">
    <property type="protein sequence ID" value="TFY73394.1"/>
    <property type="molecule type" value="Genomic_DNA"/>
</dbReference>
<name>A0A4Y9ZG47_9AGAM</name>